<gene>
    <name evidence="5" type="ORF">AVDCRST_MAG65-1132</name>
</gene>
<dbReference type="InterPro" id="IPR045247">
    <property type="entry name" value="Oye-like"/>
</dbReference>
<reference evidence="5" key="1">
    <citation type="submission" date="2020-02" db="EMBL/GenBank/DDBJ databases">
        <authorList>
            <person name="Meier V. D."/>
        </authorList>
    </citation>
    <scope>NUCLEOTIDE SEQUENCE</scope>
    <source>
        <strain evidence="5">AVDCRST_MAG65</strain>
    </source>
</reference>
<dbReference type="CDD" id="cd02933">
    <property type="entry name" value="OYE_like_FMN"/>
    <property type="match status" value="1"/>
</dbReference>
<evidence type="ECO:0000313" key="5">
    <source>
        <dbReference type="EMBL" id="CAA9476165.1"/>
    </source>
</evidence>
<comment type="cofactor">
    <cofactor evidence="1">
        <name>FMN</name>
        <dbReference type="ChEBI" id="CHEBI:58210"/>
    </cofactor>
</comment>
<evidence type="ECO:0000256" key="1">
    <source>
        <dbReference type="ARBA" id="ARBA00001917"/>
    </source>
</evidence>
<accession>A0A6J4RM52</accession>
<evidence type="ECO:0000256" key="2">
    <source>
        <dbReference type="ARBA" id="ARBA00005979"/>
    </source>
</evidence>
<dbReference type="Gene3D" id="3.20.20.70">
    <property type="entry name" value="Aldolase class I"/>
    <property type="match status" value="1"/>
</dbReference>
<proteinExistence type="inferred from homology"/>
<dbReference type="EMBL" id="CADCVL010000184">
    <property type="protein sequence ID" value="CAA9476165.1"/>
    <property type="molecule type" value="Genomic_DNA"/>
</dbReference>
<evidence type="ECO:0000256" key="3">
    <source>
        <dbReference type="ARBA" id="ARBA00023002"/>
    </source>
</evidence>
<sequence>MPYPHLFQRYERGSLALPHRLAMAPLTRNRAKDTVPSEINATYYAQRASAAVLVTEGTQPAAIGQGYIDTPGLHTDEQQAGWAKVARAVREAGDAKLVIQLMHCGRVAHPVFTGQTPVAPSAIRAAGQVFGPDGPVDFVTPRAFTTEELGGLREEFVSAARRAVAAGADGVELHAANGYLLHQFLSSNTNQRTDGYGSDVAGRIRFVVETVEAVSEAIGAERVGMRLSPGHEFNDIHEDDPRETYDALLRAIAGYDLMYVHVMETEPFAGYSTLEQARALWPGTLIANAGFTEEFDLDGADRLIAEGKADLVSYGRRFLANPDLPQRLVQGAVLNAPDQDTFYGGGERGYIDYPTLDELATAA</sequence>
<dbReference type="GO" id="GO:0010181">
    <property type="term" value="F:FMN binding"/>
    <property type="evidence" value="ECO:0007669"/>
    <property type="project" value="InterPro"/>
</dbReference>
<dbReference type="SUPFAM" id="SSF51395">
    <property type="entry name" value="FMN-linked oxidoreductases"/>
    <property type="match status" value="1"/>
</dbReference>
<dbReference type="Pfam" id="PF00724">
    <property type="entry name" value="Oxidored_FMN"/>
    <property type="match status" value="1"/>
</dbReference>
<dbReference type="GO" id="GO:0016628">
    <property type="term" value="F:oxidoreductase activity, acting on the CH-CH group of donors, NAD or NADP as acceptor"/>
    <property type="evidence" value="ECO:0007669"/>
    <property type="project" value="UniProtKB-ARBA"/>
</dbReference>
<name>A0A6J4RM52_9ACTN</name>
<dbReference type="InterPro" id="IPR001155">
    <property type="entry name" value="OxRdtase_FMN_N"/>
</dbReference>
<evidence type="ECO:0000259" key="4">
    <source>
        <dbReference type="Pfam" id="PF00724"/>
    </source>
</evidence>
<keyword evidence="3" id="KW-0560">Oxidoreductase</keyword>
<dbReference type="InterPro" id="IPR013785">
    <property type="entry name" value="Aldolase_TIM"/>
</dbReference>
<feature type="domain" description="NADH:flavin oxidoreductase/NADH oxidase N-terminal" evidence="4">
    <location>
        <begin position="6"/>
        <end position="332"/>
    </location>
</feature>
<dbReference type="FunFam" id="3.20.20.70:FF:000059">
    <property type="entry name" value="N-ethylmaleimide reductase, FMN-linked"/>
    <property type="match status" value="1"/>
</dbReference>
<organism evidence="5">
    <name type="scientific">uncultured Solirubrobacteraceae bacterium</name>
    <dbReference type="NCBI Taxonomy" id="1162706"/>
    <lineage>
        <taxon>Bacteria</taxon>
        <taxon>Bacillati</taxon>
        <taxon>Actinomycetota</taxon>
        <taxon>Thermoleophilia</taxon>
        <taxon>Solirubrobacterales</taxon>
        <taxon>Solirubrobacteraceae</taxon>
        <taxon>environmental samples</taxon>
    </lineage>
</organism>
<dbReference type="PANTHER" id="PTHR22893:SF91">
    <property type="entry name" value="NADPH DEHYDROGENASE 2-RELATED"/>
    <property type="match status" value="1"/>
</dbReference>
<protein>
    <submittedName>
        <fullName evidence="5">COG1902: NADH:flavin oxidoreductases, Old Yellow Enzyme family</fullName>
    </submittedName>
</protein>
<dbReference type="GO" id="GO:0005829">
    <property type="term" value="C:cytosol"/>
    <property type="evidence" value="ECO:0007669"/>
    <property type="project" value="UniProtKB-ARBA"/>
</dbReference>
<dbReference type="PANTHER" id="PTHR22893">
    <property type="entry name" value="NADH OXIDOREDUCTASE-RELATED"/>
    <property type="match status" value="1"/>
</dbReference>
<comment type="similarity">
    <text evidence="2">Belongs to the NADH:flavin oxidoreductase/NADH oxidase family.</text>
</comment>
<dbReference type="AlphaFoldDB" id="A0A6J4RM52"/>